<sequence length="43" mass="5131">MLLRTCCPKNHAFFYVNQVSSSSNFIVNHDLTNYILREIHLKY</sequence>
<accession>A0A2P2R4I3</accession>
<reference evidence="1" key="1">
    <citation type="submission" date="2018-02" db="EMBL/GenBank/DDBJ databases">
        <title>Rhizophora mucronata_Transcriptome.</title>
        <authorList>
            <person name="Meera S.P."/>
            <person name="Sreeshan A."/>
            <person name="Augustine A."/>
        </authorList>
    </citation>
    <scope>NUCLEOTIDE SEQUENCE</scope>
    <source>
        <tissue evidence="1">Leaf</tissue>
    </source>
</reference>
<name>A0A2P2R4I3_RHIMU</name>
<evidence type="ECO:0000313" key="1">
    <source>
        <dbReference type="EMBL" id="MBX74120.1"/>
    </source>
</evidence>
<protein>
    <submittedName>
        <fullName evidence="1">Uncharacterized protein</fullName>
    </submittedName>
</protein>
<organism evidence="1">
    <name type="scientific">Rhizophora mucronata</name>
    <name type="common">Asiatic mangrove</name>
    <dbReference type="NCBI Taxonomy" id="61149"/>
    <lineage>
        <taxon>Eukaryota</taxon>
        <taxon>Viridiplantae</taxon>
        <taxon>Streptophyta</taxon>
        <taxon>Embryophyta</taxon>
        <taxon>Tracheophyta</taxon>
        <taxon>Spermatophyta</taxon>
        <taxon>Magnoliopsida</taxon>
        <taxon>eudicotyledons</taxon>
        <taxon>Gunneridae</taxon>
        <taxon>Pentapetalae</taxon>
        <taxon>rosids</taxon>
        <taxon>fabids</taxon>
        <taxon>Malpighiales</taxon>
        <taxon>Rhizophoraceae</taxon>
        <taxon>Rhizophora</taxon>
    </lineage>
</organism>
<dbReference type="EMBL" id="GGEC01093636">
    <property type="protein sequence ID" value="MBX74120.1"/>
    <property type="molecule type" value="Transcribed_RNA"/>
</dbReference>
<dbReference type="AlphaFoldDB" id="A0A2P2R4I3"/>
<proteinExistence type="predicted"/>